<dbReference type="EMBL" id="FOTW01000024">
    <property type="protein sequence ID" value="SFM57386.1"/>
    <property type="molecule type" value="Genomic_DNA"/>
</dbReference>
<evidence type="ECO:0000313" key="2">
    <source>
        <dbReference type="Proteomes" id="UP000199470"/>
    </source>
</evidence>
<accession>A0A1I4RYK9</accession>
<evidence type="ECO:0000313" key="1">
    <source>
        <dbReference type="EMBL" id="SFM57386.1"/>
    </source>
</evidence>
<keyword evidence="2" id="KW-1185">Reference proteome</keyword>
<proteinExistence type="predicted"/>
<organism evidence="1 2">
    <name type="scientific">Rugamonas rubra</name>
    <dbReference type="NCBI Taxonomy" id="758825"/>
    <lineage>
        <taxon>Bacteria</taxon>
        <taxon>Pseudomonadati</taxon>
        <taxon>Pseudomonadota</taxon>
        <taxon>Betaproteobacteria</taxon>
        <taxon>Burkholderiales</taxon>
        <taxon>Oxalobacteraceae</taxon>
        <taxon>Telluria group</taxon>
        <taxon>Rugamonas</taxon>
    </lineage>
</organism>
<dbReference type="AlphaFoldDB" id="A0A1I4RYK9"/>
<reference evidence="1 2" key="1">
    <citation type="submission" date="2016-10" db="EMBL/GenBank/DDBJ databases">
        <authorList>
            <person name="de Groot N.N."/>
        </authorList>
    </citation>
    <scope>NUCLEOTIDE SEQUENCE [LARGE SCALE GENOMIC DNA]</scope>
    <source>
        <strain evidence="1 2">ATCC 43154</strain>
    </source>
</reference>
<dbReference type="RefSeq" id="WP_139236677.1">
    <property type="nucleotide sequence ID" value="NZ_FOTW01000024.1"/>
</dbReference>
<name>A0A1I4RYK9_9BURK</name>
<gene>
    <name evidence="1" type="ORF">SAMN02982985_04530</name>
</gene>
<protein>
    <submittedName>
        <fullName evidence="1">Uncharacterized protein</fullName>
    </submittedName>
</protein>
<sequence length="74" mass="8290">MEAIEGILAAVSPIRKNDSEGEFLVTNIHGIEIPVPYSCVKDDAGKLSQIIRLIRKDVTHDTVLNFYELHLQTI</sequence>
<dbReference type="Proteomes" id="UP000199470">
    <property type="component" value="Unassembled WGS sequence"/>
</dbReference>